<dbReference type="GO" id="GO:0003824">
    <property type="term" value="F:catalytic activity"/>
    <property type="evidence" value="ECO:0007669"/>
    <property type="project" value="UniProtKB-ARBA"/>
</dbReference>
<gene>
    <name evidence="2" type="ORF">GCM10017577_73860</name>
</gene>
<sequence>MSEGLVGVEDRGPVRILTLADPRRRNALSVEMRRELRDAVRAATDDDTVRVLVLTGAEGFFSAGGDISSMSDDEQLGILRLQLLADLVEAMVAGPTPVIAAVEGGAYGAGLSLAAAADHVVAARDARFCASFGGVGLATDAGLAWTLPRRIGQGRAAEMILFGEVVDAEHAATIGLVERLAEPGGAVELALERAELLARRSRPALAATKEIFAAGHTDLRQVLVAEARAQRTLFTGPDFAEGVAAFREKRKPTFRA</sequence>
<dbReference type="AlphaFoldDB" id="A0A9W6P1S7"/>
<dbReference type="CDD" id="cd06558">
    <property type="entry name" value="crotonase-like"/>
    <property type="match status" value="1"/>
</dbReference>
<dbReference type="EMBL" id="BSFQ01000076">
    <property type="protein sequence ID" value="GLL16228.1"/>
    <property type="molecule type" value="Genomic_DNA"/>
</dbReference>
<evidence type="ECO:0000256" key="1">
    <source>
        <dbReference type="ARBA" id="ARBA00005254"/>
    </source>
</evidence>
<dbReference type="Gene3D" id="3.90.226.10">
    <property type="entry name" value="2-enoyl-CoA Hydratase, Chain A, domain 1"/>
    <property type="match status" value="1"/>
</dbReference>
<name>A0A9W6P1S7_9PSEU</name>
<keyword evidence="3" id="KW-1185">Reference proteome</keyword>
<proteinExistence type="inferred from homology"/>
<dbReference type="Pfam" id="PF00378">
    <property type="entry name" value="ECH_1"/>
    <property type="match status" value="1"/>
</dbReference>
<organism evidence="2 3">
    <name type="scientific">Pseudonocardia halophobica</name>
    <dbReference type="NCBI Taxonomy" id="29401"/>
    <lineage>
        <taxon>Bacteria</taxon>
        <taxon>Bacillati</taxon>
        <taxon>Actinomycetota</taxon>
        <taxon>Actinomycetes</taxon>
        <taxon>Pseudonocardiales</taxon>
        <taxon>Pseudonocardiaceae</taxon>
        <taxon>Pseudonocardia</taxon>
    </lineage>
</organism>
<reference evidence="2" key="2">
    <citation type="submission" date="2023-01" db="EMBL/GenBank/DDBJ databases">
        <authorList>
            <person name="Sun Q."/>
            <person name="Evtushenko L."/>
        </authorList>
    </citation>
    <scope>NUCLEOTIDE SEQUENCE</scope>
    <source>
        <strain evidence="2">VKM Ac-1069</strain>
    </source>
</reference>
<dbReference type="InterPro" id="IPR014748">
    <property type="entry name" value="Enoyl-CoA_hydra_C"/>
</dbReference>
<dbReference type="Proteomes" id="UP001143463">
    <property type="component" value="Unassembled WGS sequence"/>
</dbReference>
<dbReference type="RefSeq" id="WP_037050979.1">
    <property type="nucleotide sequence ID" value="NZ_BAAAUZ010000024.1"/>
</dbReference>
<dbReference type="PANTHER" id="PTHR43459:SF1">
    <property type="entry name" value="EG:BACN32G11.4 PROTEIN"/>
    <property type="match status" value="1"/>
</dbReference>
<comment type="caution">
    <text evidence="2">The sequence shown here is derived from an EMBL/GenBank/DDBJ whole genome shotgun (WGS) entry which is preliminary data.</text>
</comment>
<dbReference type="PANTHER" id="PTHR43459">
    <property type="entry name" value="ENOYL-COA HYDRATASE"/>
    <property type="match status" value="1"/>
</dbReference>
<dbReference type="InterPro" id="IPR029045">
    <property type="entry name" value="ClpP/crotonase-like_dom_sf"/>
</dbReference>
<evidence type="ECO:0000313" key="3">
    <source>
        <dbReference type="Proteomes" id="UP001143463"/>
    </source>
</evidence>
<dbReference type="Gene3D" id="1.10.12.10">
    <property type="entry name" value="Lyase 2-enoyl-coa Hydratase, Chain A, domain 2"/>
    <property type="match status" value="1"/>
</dbReference>
<evidence type="ECO:0000313" key="2">
    <source>
        <dbReference type="EMBL" id="GLL16228.1"/>
    </source>
</evidence>
<comment type="similarity">
    <text evidence="1">Belongs to the enoyl-CoA hydratase/isomerase family.</text>
</comment>
<accession>A0A9W6P1S7</accession>
<protein>
    <submittedName>
        <fullName evidence="2">Enoyl-CoA hydratase</fullName>
    </submittedName>
</protein>
<dbReference type="InterPro" id="IPR001753">
    <property type="entry name" value="Enoyl-CoA_hydra/iso"/>
</dbReference>
<dbReference type="SUPFAM" id="SSF52096">
    <property type="entry name" value="ClpP/crotonase"/>
    <property type="match status" value="1"/>
</dbReference>
<reference evidence="2" key="1">
    <citation type="journal article" date="2014" name="Int. J. Syst. Evol. Microbiol.">
        <title>Complete genome sequence of Corynebacterium casei LMG S-19264T (=DSM 44701T), isolated from a smear-ripened cheese.</title>
        <authorList>
            <consortium name="US DOE Joint Genome Institute (JGI-PGF)"/>
            <person name="Walter F."/>
            <person name="Albersmeier A."/>
            <person name="Kalinowski J."/>
            <person name="Ruckert C."/>
        </authorList>
    </citation>
    <scope>NUCLEOTIDE SEQUENCE</scope>
    <source>
        <strain evidence="2">VKM Ac-1069</strain>
    </source>
</reference>